<dbReference type="EMBL" id="VUMX01000003">
    <property type="protein sequence ID" value="MST86399.1"/>
    <property type="molecule type" value="Genomic_DNA"/>
</dbReference>
<evidence type="ECO:0000313" key="4">
    <source>
        <dbReference type="Proteomes" id="UP000438120"/>
    </source>
</evidence>
<dbReference type="InterPro" id="IPR015946">
    <property type="entry name" value="KH_dom-like_a/b"/>
</dbReference>
<dbReference type="GO" id="GO:0005829">
    <property type="term" value="C:cytosol"/>
    <property type="evidence" value="ECO:0007669"/>
    <property type="project" value="TreeGrafter"/>
</dbReference>
<accession>A0A6A8MDH3</accession>
<dbReference type="OrthoDB" id="307788at2"/>
<dbReference type="InterPro" id="IPR020053">
    <property type="entry name" value="Ribosome-bd_factorA_CS"/>
</dbReference>
<comment type="caution">
    <text evidence="3">The sequence shown here is derived from an EMBL/GenBank/DDBJ whole genome shotgun (WGS) entry which is preliminary data.</text>
</comment>
<organism evidence="3 4">
    <name type="scientific">Lactobacillus porci</name>
    <dbReference type="NCBI Taxonomy" id="2012477"/>
    <lineage>
        <taxon>Bacteria</taxon>
        <taxon>Bacillati</taxon>
        <taxon>Bacillota</taxon>
        <taxon>Bacilli</taxon>
        <taxon>Lactobacillales</taxon>
        <taxon>Lactobacillaceae</taxon>
        <taxon>Lactobacillus</taxon>
    </lineage>
</organism>
<protein>
    <recommendedName>
        <fullName evidence="2">Ribosome-binding factor A</fullName>
    </recommendedName>
</protein>
<name>A0A6A8MDH3_9LACO</name>
<dbReference type="GO" id="GO:0043024">
    <property type="term" value="F:ribosomal small subunit binding"/>
    <property type="evidence" value="ECO:0007669"/>
    <property type="project" value="TreeGrafter"/>
</dbReference>
<comment type="function">
    <text evidence="2">One of several proteins that assist in the late maturation steps of the functional core of the 30S ribosomal subunit. Associates with free 30S ribosomal subunits (but not with 30S subunits that are part of 70S ribosomes or polysomes). Required for efficient processing of 16S rRNA. May interact with the 5'-terminal helix region of 16S rRNA.</text>
</comment>
<dbReference type="GO" id="GO:0030490">
    <property type="term" value="P:maturation of SSU-rRNA"/>
    <property type="evidence" value="ECO:0007669"/>
    <property type="project" value="UniProtKB-UniRule"/>
</dbReference>
<proteinExistence type="inferred from homology"/>
<dbReference type="InterPro" id="IPR000238">
    <property type="entry name" value="RbfA"/>
</dbReference>
<dbReference type="InterPro" id="IPR023799">
    <property type="entry name" value="RbfA_dom_sf"/>
</dbReference>
<dbReference type="PANTHER" id="PTHR33515:SF1">
    <property type="entry name" value="RIBOSOME-BINDING FACTOR A, CHLOROPLASTIC-RELATED"/>
    <property type="match status" value="1"/>
</dbReference>
<sequence length="118" mass="13599">MKHRKGRVEGEILRELTKIIRRDIRDPRVSGVTFTAVECSNDFSYATVYYSLLTDDAEKQKDAEIGLEKAKGTMRHLLGQVLTVYKVPELIFKRDQSAIYGSKIDQLIADLHKQEEDR</sequence>
<keyword evidence="1 2" id="KW-0690">Ribosome biogenesis</keyword>
<dbReference type="AlphaFoldDB" id="A0A6A8MDH3"/>
<comment type="subunit">
    <text evidence="2">Monomer. Binds 30S ribosomal subunits, but not 50S ribosomal subunits or 70S ribosomes.</text>
</comment>
<gene>
    <name evidence="2" type="primary">rbfA</name>
    <name evidence="3" type="ORF">FYJ62_01725</name>
</gene>
<comment type="subcellular location">
    <subcellularLocation>
        <location evidence="2">Cytoplasm</location>
    </subcellularLocation>
</comment>
<dbReference type="HAMAP" id="MF_00003">
    <property type="entry name" value="RbfA"/>
    <property type="match status" value="1"/>
</dbReference>
<evidence type="ECO:0000256" key="2">
    <source>
        <dbReference type="HAMAP-Rule" id="MF_00003"/>
    </source>
</evidence>
<comment type="similarity">
    <text evidence="2">Belongs to the RbfA family.</text>
</comment>
<reference evidence="3 4" key="1">
    <citation type="submission" date="2019-08" db="EMBL/GenBank/DDBJ databases">
        <title>In-depth cultivation of the pig gut microbiome towards novel bacterial diversity and tailored functional studies.</title>
        <authorList>
            <person name="Wylensek D."/>
            <person name="Hitch T.C.A."/>
            <person name="Clavel T."/>
        </authorList>
    </citation>
    <scope>NUCLEOTIDE SEQUENCE [LARGE SCALE GENOMIC DNA]</scope>
    <source>
        <strain evidence="3 4">Bifido-178-WT-2B</strain>
    </source>
</reference>
<dbReference type="NCBIfam" id="TIGR00082">
    <property type="entry name" value="rbfA"/>
    <property type="match status" value="1"/>
</dbReference>
<dbReference type="SUPFAM" id="SSF89919">
    <property type="entry name" value="Ribosome-binding factor A, RbfA"/>
    <property type="match status" value="1"/>
</dbReference>
<evidence type="ECO:0000313" key="3">
    <source>
        <dbReference type="EMBL" id="MST86399.1"/>
    </source>
</evidence>
<dbReference type="PANTHER" id="PTHR33515">
    <property type="entry name" value="RIBOSOME-BINDING FACTOR A, CHLOROPLASTIC-RELATED"/>
    <property type="match status" value="1"/>
</dbReference>
<dbReference type="Proteomes" id="UP000438120">
    <property type="component" value="Unassembled WGS sequence"/>
</dbReference>
<dbReference type="NCBIfam" id="NF010391">
    <property type="entry name" value="PRK13818.1"/>
    <property type="match status" value="1"/>
</dbReference>
<dbReference type="Pfam" id="PF02033">
    <property type="entry name" value="RBFA"/>
    <property type="match status" value="1"/>
</dbReference>
<dbReference type="RefSeq" id="WP_154547134.1">
    <property type="nucleotide sequence ID" value="NZ_JBKZBY010000002.1"/>
</dbReference>
<evidence type="ECO:0000256" key="1">
    <source>
        <dbReference type="ARBA" id="ARBA00022517"/>
    </source>
</evidence>
<keyword evidence="4" id="KW-1185">Reference proteome</keyword>
<keyword evidence="2" id="KW-0963">Cytoplasm</keyword>
<dbReference type="PROSITE" id="PS01319">
    <property type="entry name" value="RBFA"/>
    <property type="match status" value="1"/>
</dbReference>
<dbReference type="Gene3D" id="3.30.300.20">
    <property type="match status" value="1"/>
</dbReference>